<keyword evidence="1" id="KW-0472">Membrane</keyword>
<dbReference type="RefSeq" id="WP_015859267.1">
    <property type="nucleotide sequence ID" value="NC_012804.1"/>
</dbReference>
<proteinExistence type="predicted"/>
<accession>C5A7E4</accession>
<feature type="transmembrane region" description="Helical" evidence="1">
    <location>
        <begin position="51"/>
        <end position="69"/>
    </location>
</feature>
<dbReference type="GeneID" id="7987564"/>
<dbReference type="eggNOG" id="arCOG02436">
    <property type="taxonomic scope" value="Archaea"/>
</dbReference>
<name>C5A7E4_THEGJ</name>
<dbReference type="EMBL" id="CP001398">
    <property type="protein sequence ID" value="ACS34156.1"/>
    <property type="molecule type" value="Genomic_DNA"/>
</dbReference>
<dbReference type="AlphaFoldDB" id="C5A7E4"/>
<dbReference type="PaxDb" id="593117-TGAM_1654"/>
<evidence type="ECO:0000256" key="1">
    <source>
        <dbReference type="SAM" id="Phobius"/>
    </source>
</evidence>
<organism evidence="2 3">
    <name type="scientific">Thermococcus gammatolerans (strain DSM 15229 / JCM 11827 / EJ3)</name>
    <dbReference type="NCBI Taxonomy" id="593117"/>
    <lineage>
        <taxon>Archaea</taxon>
        <taxon>Methanobacteriati</taxon>
        <taxon>Methanobacteriota</taxon>
        <taxon>Thermococci</taxon>
        <taxon>Thermococcales</taxon>
        <taxon>Thermococcaceae</taxon>
        <taxon>Thermococcus</taxon>
    </lineage>
</organism>
<reference evidence="2 3" key="1">
    <citation type="journal article" date="2007" name="Genome Biol.">
        <title>Genome analysis and genome-wide proteomics of Thermococcus gammatolerans, the most radioresistant organism known amongst the Archaea.</title>
        <authorList>
            <person name="Zivanovic Y."/>
            <person name="Armengaud J."/>
            <person name="Lagorce A."/>
            <person name="Leplat C."/>
            <person name="Guerin P."/>
            <person name="Dutertre M."/>
            <person name="Anthouard V."/>
            <person name="Forterre P."/>
            <person name="Wincker P."/>
            <person name="Confalonieri F."/>
        </authorList>
    </citation>
    <scope>NUCLEOTIDE SEQUENCE [LARGE SCALE GENOMIC DNA]</scope>
    <source>
        <strain evidence="3">DSM 15229 / JCM 11827 / EJ3</strain>
    </source>
</reference>
<gene>
    <name evidence="2" type="ordered locus">TGAM_1654</name>
</gene>
<dbReference type="STRING" id="593117.TGAM_1654"/>
<keyword evidence="3" id="KW-1185">Reference proteome</keyword>
<keyword evidence="1" id="KW-1133">Transmembrane helix</keyword>
<evidence type="ECO:0000313" key="3">
    <source>
        <dbReference type="Proteomes" id="UP000001488"/>
    </source>
</evidence>
<sequence>MLMYAPMGELVKDPAVVREETWRYVTYYLPFEPTLQMNEAMSMLREQKSRVNVLNLVVFSVLYIALAALRFSRVERSRSG</sequence>
<keyword evidence="1" id="KW-0812">Transmembrane</keyword>
<dbReference type="KEGG" id="tga:TGAM_1654"/>
<dbReference type="HOGENOM" id="CLU_2581592_0_0_2"/>
<dbReference type="Proteomes" id="UP000001488">
    <property type="component" value="Chromosome"/>
</dbReference>
<dbReference type="PATRIC" id="fig|593117.10.peg.1660"/>
<protein>
    <submittedName>
        <fullName evidence="2">Uncharacterized protein</fullName>
    </submittedName>
</protein>
<evidence type="ECO:0000313" key="2">
    <source>
        <dbReference type="EMBL" id="ACS34156.1"/>
    </source>
</evidence>